<protein>
    <submittedName>
        <fullName evidence="1">Uncharacterized protein</fullName>
    </submittedName>
</protein>
<dbReference type="Proteomes" id="UP000605970">
    <property type="component" value="Unassembled WGS sequence"/>
</dbReference>
<gene>
    <name evidence="1" type="ORF">Mgra_00000241</name>
</gene>
<name>A0A8T0A2U7_9BILA</name>
<dbReference type="AlphaFoldDB" id="A0A8T0A2U7"/>
<dbReference type="EMBL" id="JABEBT010000001">
    <property type="protein sequence ID" value="KAF7640421.1"/>
    <property type="molecule type" value="Genomic_DNA"/>
</dbReference>
<keyword evidence="2" id="KW-1185">Reference proteome</keyword>
<evidence type="ECO:0000313" key="1">
    <source>
        <dbReference type="EMBL" id="KAF7640421.1"/>
    </source>
</evidence>
<evidence type="ECO:0000313" key="2">
    <source>
        <dbReference type="Proteomes" id="UP000605970"/>
    </source>
</evidence>
<proteinExistence type="predicted"/>
<sequence length="99" mass="11370">MSFQEFLEKFQEVSKSLNNVVPNELLFEILKSINGYPYLVTKTKKTNSATKQQSFVWKIKLCENVLVSSQIANLICGEAFKKILTASLYFVIKKIFLTL</sequence>
<organism evidence="1 2">
    <name type="scientific">Meloidogyne graminicola</name>
    <dbReference type="NCBI Taxonomy" id="189291"/>
    <lineage>
        <taxon>Eukaryota</taxon>
        <taxon>Metazoa</taxon>
        <taxon>Ecdysozoa</taxon>
        <taxon>Nematoda</taxon>
        <taxon>Chromadorea</taxon>
        <taxon>Rhabditida</taxon>
        <taxon>Tylenchina</taxon>
        <taxon>Tylenchomorpha</taxon>
        <taxon>Tylenchoidea</taxon>
        <taxon>Meloidogynidae</taxon>
        <taxon>Meloidogyninae</taxon>
        <taxon>Meloidogyne</taxon>
    </lineage>
</organism>
<reference evidence="1" key="1">
    <citation type="journal article" date="2020" name="Ecol. Evol.">
        <title>Genome structure and content of the rice root-knot nematode (Meloidogyne graminicola).</title>
        <authorList>
            <person name="Phan N.T."/>
            <person name="Danchin E.G.J."/>
            <person name="Klopp C."/>
            <person name="Perfus-Barbeoch L."/>
            <person name="Kozlowski D.K."/>
            <person name="Koutsovoulos G.D."/>
            <person name="Lopez-Roques C."/>
            <person name="Bouchez O."/>
            <person name="Zahm M."/>
            <person name="Besnard G."/>
            <person name="Bellafiore S."/>
        </authorList>
    </citation>
    <scope>NUCLEOTIDE SEQUENCE</scope>
    <source>
        <strain evidence="1">VN-18</strain>
    </source>
</reference>
<accession>A0A8T0A2U7</accession>
<dbReference type="OrthoDB" id="5904904at2759"/>
<comment type="caution">
    <text evidence="1">The sequence shown here is derived from an EMBL/GenBank/DDBJ whole genome shotgun (WGS) entry which is preliminary data.</text>
</comment>